<protein>
    <recommendedName>
        <fullName evidence="6">TVP38/TMEM64 family membrane protein</fullName>
    </recommendedName>
</protein>
<dbReference type="AlphaFoldDB" id="A0A5D0CWM3"/>
<dbReference type="Proteomes" id="UP000325218">
    <property type="component" value="Unassembled WGS sequence"/>
</dbReference>
<keyword evidence="3 6" id="KW-0812">Transmembrane</keyword>
<dbReference type="PANTHER" id="PTHR12677:SF59">
    <property type="entry name" value="GOLGI APPARATUS MEMBRANE PROTEIN TVP38-RELATED"/>
    <property type="match status" value="1"/>
</dbReference>
<comment type="caution">
    <text evidence="8">The sequence shown here is derived from an EMBL/GenBank/DDBJ whole genome shotgun (WGS) entry which is preliminary data.</text>
</comment>
<evidence type="ECO:0000259" key="7">
    <source>
        <dbReference type="Pfam" id="PF09335"/>
    </source>
</evidence>
<feature type="transmembrane region" description="Helical" evidence="6">
    <location>
        <begin position="20"/>
        <end position="48"/>
    </location>
</feature>
<evidence type="ECO:0000256" key="2">
    <source>
        <dbReference type="ARBA" id="ARBA00022475"/>
    </source>
</evidence>
<reference evidence="8 9" key="1">
    <citation type="submission" date="2019-08" db="EMBL/GenBank/DDBJ databases">
        <title>Genome sequencing of Paenibacillus faecis DSM 23593(T).</title>
        <authorList>
            <person name="Kook J.-K."/>
            <person name="Park S.-N."/>
            <person name="Lim Y.K."/>
        </authorList>
    </citation>
    <scope>NUCLEOTIDE SEQUENCE [LARGE SCALE GENOMIC DNA]</scope>
    <source>
        <strain evidence="8 9">DSM 23593</strain>
    </source>
</reference>
<comment type="subcellular location">
    <subcellularLocation>
        <location evidence="1 6">Cell membrane</location>
        <topology evidence="1 6">Multi-pass membrane protein</topology>
    </subcellularLocation>
</comment>
<name>A0A5D0CWM3_9BACL</name>
<evidence type="ECO:0000256" key="4">
    <source>
        <dbReference type="ARBA" id="ARBA00022989"/>
    </source>
</evidence>
<evidence type="ECO:0000256" key="3">
    <source>
        <dbReference type="ARBA" id="ARBA00022692"/>
    </source>
</evidence>
<keyword evidence="5 6" id="KW-0472">Membrane</keyword>
<feature type="domain" description="VTT" evidence="7">
    <location>
        <begin position="40"/>
        <end position="153"/>
    </location>
</feature>
<dbReference type="RefSeq" id="WP_148449623.1">
    <property type="nucleotide sequence ID" value="NZ_VSDO01000001.1"/>
</dbReference>
<evidence type="ECO:0000256" key="6">
    <source>
        <dbReference type="RuleBase" id="RU366058"/>
    </source>
</evidence>
<feature type="transmembrane region" description="Helical" evidence="6">
    <location>
        <begin position="106"/>
        <end position="132"/>
    </location>
</feature>
<evidence type="ECO:0000256" key="5">
    <source>
        <dbReference type="ARBA" id="ARBA00023136"/>
    </source>
</evidence>
<keyword evidence="2 6" id="KW-1003">Cell membrane</keyword>
<feature type="transmembrane region" description="Helical" evidence="6">
    <location>
        <begin position="144"/>
        <end position="164"/>
    </location>
</feature>
<dbReference type="Pfam" id="PF09335">
    <property type="entry name" value="VTT_dom"/>
    <property type="match status" value="1"/>
</dbReference>
<evidence type="ECO:0000313" key="9">
    <source>
        <dbReference type="Proteomes" id="UP000325218"/>
    </source>
</evidence>
<dbReference type="EMBL" id="VSDO01000001">
    <property type="protein sequence ID" value="TYA14168.1"/>
    <property type="molecule type" value="Genomic_DNA"/>
</dbReference>
<dbReference type="InterPro" id="IPR015414">
    <property type="entry name" value="TMEM64"/>
</dbReference>
<dbReference type="InterPro" id="IPR032816">
    <property type="entry name" value="VTT_dom"/>
</dbReference>
<keyword evidence="9" id="KW-1185">Reference proteome</keyword>
<dbReference type="GO" id="GO:0005886">
    <property type="term" value="C:plasma membrane"/>
    <property type="evidence" value="ECO:0007669"/>
    <property type="project" value="UniProtKB-SubCell"/>
</dbReference>
<gene>
    <name evidence="8" type="ORF">FRY98_00320</name>
</gene>
<accession>A0A5D0CWM3</accession>
<dbReference type="PANTHER" id="PTHR12677">
    <property type="entry name" value="GOLGI APPARATUS MEMBRANE PROTEIN TVP38-RELATED"/>
    <property type="match status" value="1"/>
</dbReference>
<organism evidence="8 9">
    <name type="scientific">Paenibacillus faecis</name>
    <dbReference type="NCBI Taxonomy" id="862114"/>
    <lineage>
        <taxon>Bacteria</taxon>
        <taxon>Bacillati</taxon>
        <taxon>Bacillota</taxon>
        <taxon>Bacilli</taxon>
        <taxon>Bacillales</taxon>
        <taxon>Paenibacillaceae</taxon>
        <taxon>Paenibacillus</taxon>
    </lineage>
</organism>
<dbReference type="OrthoDB" id="2381682at2"/>
<keyword evidence="4 6" id="KW-1133">Transmembrane helix</keyword>
<feature type="transmembrane region" description="Helical" evidence="6">
    <location>
        <begin position="170"/>
        <end position="188"/>
    </location>
</feature>
<sequence length="205" mass="23259">MNELIEHFTGWLLEITGLTGFGILLITLPLALIQGIVGVFPFATLVMLHISVLGVKEGLLASWVAGSFAGMVVYLLCKFLFADRFHRRWLSKLNKYEKWQKSLDRYGVWAVIFLRTIPIMPNNLISFMSAISNIKTRSYTWSNIVGNLSSIWLFGILSASIVFPGMDLRILILSYLVFLIVLLALFFVRQRLLIKKDRGMSAQAK</sequence>
<proteinExistence type="inferred from homology"/>
<comment type="similarity">
    <text evidence="6">Belongs to the TVP38/TMEM64 family.</text>
</comment>
<feature type="transmembrane region" description="Helical" evidence="6">
    <location>
        <begin position="60"/>
        <end position="81"/>
    </location>
</feature>
<evidence type="ECO:0000313" key="8">
    <source>
        <dbReference type="EMBL" id="TYA14168.1"/>
    </source>
</evidence>
<evidence type="ECO:0000256" key="1">
    <source>
        <dbReference type="ARBA" id="ARBA00004651"/>
    </source>
</evidence>